<name>A0A9N7RGW3_STRHE</name>
<comment type="caution">
    <text evidence="2">The sequence shown here is derived from an EMBL/GenBank/DDBJ whole genome shotgun (WGS) entry which is preliminary data.</text>
</comment>
<sequence>MFCCKISELKAPTYSPAQVDNPKFLTPTSTPVFPHLPSPFLSSKARAVPAIPHLAGRHSPPRRSPFPTPPATGRHSPPRASMAPAGDRASAPGTKEGQGEQAQDEE</sequence>
<proteinExistence type="predicted"/>
<feature type="non-terminal residue" evidence="2">
    <location>
        <position position="1"/>
    </location>
</feature>
<evidence type="ECO:0000313" key="2">
    <source>
        <dbReference type="EMBL" id="CAA0829326.1"/>
    </source>
</evidence>
<reference evidence="2" key="1">
    <citation type="submission" date="2019-12" db="EMBL/GenBank/DDBJ databases">
        <authorList>
            <person name="Scholes J."/>
        </authorList>
    </citation>
    <scope>NUCLEOTIDE SEQUENCE</scope>
</reference>
<evidence type="ECO:0000313" key="3">
    <source>
        <dbReference type="Proteomes" id="UP001153555"/>
    </source>
</evidence>
<accession>A0A9N7RGW3</accession>
<dbReference type="AlphaFoldDB" id="A0A9N7RGW3"/>
<feature type="region of interest" description="Disordered" evidence="1">
    <location>
        <begin position="47"/>
        <end position="106"/>
    </location>
</feature>
<protein>
    <submittedName>
        <fullName evidence="2">Uncharacterized protein</fullName>
    </submittedName>
</protein>
<evidence type="ECO:0000256" key="1">
    <source>
        <dbReference type="SAM" id="MobiDB-lite"/>
    </source>
</evidence>
<gene>
    <name evidence="2" type="ORF">SHERM_24903</name>
</gene>
<organism evidence="2 3">
    <name type="scientific">Striga hermonthica</name>
    <name type="common">Purple witchweed</name>
    <name type="synonym">Buchnera hermonthica</name>
    <dbReference type="NCBI Taxonomy" id="68872"/>
    <lineage>
        <taxon>Eukaryota</taxon>
        <taxon>Viridiplantae</taxon>
        <taxon>Streptophyta</taxon>
        <taxon>Embryophyta</taxon>
        <taxon>Tracheophyta</taxon>
        <taxon>Spermatophyta</taxon>
        <taxon>Magnoliopsida</taxon>
        <taxon>eudicotyledons</taxon>
        <taxon>Gunneridae</taxon>
        <taxon>Pentapetalae</taxon>
        <taxon>asterids</taxon>
        <taxon>lamiids</taxon>
        <taxon>Lamiales</taxon>
        <taxon>Orobanchaceae</taxon>
        <taxon>Buchnereae</taxon>
        <taxon>Striga</taxon>
    </lineage>
</organism>
<dbReference type="Proteomes" id="UP001153555">
    <property type="component" value="Unassembled WGS sequence"/>
</dbReference>
<keyword evidence="3" id="KW-1185">Reference proteome</keyword>
<dbReference type="EMBL" id="CACSLK010027773">
    <property type="protein sequence ID" value="CAA0829326.1"/>
    <property type="molecule type" value="Genomic_DNA"/>
</dbReference>